<organism evidence="2 3">
    <name type="scientific">Setaria digitata</name>
    <dbReference type="NCBI Taxonomy" id="48799"/>
    <lineage>
        <taxon>Eukaryota</taxon>
        <taxon>Metazoa</taxon>
        <taxon>Ecdysozoa</taxon>
        <taxon>Nematoda</taxon>
        <taxon>Chromadorea</taxon>
        <taxon>Rhabditida</taxon>
        <taxon>Spirurina</taxon>
        <taxon>Spiruromorpha</taxon>
        <taxon>Filarioidea</taxon>
        <taxon>Setariidae</taxon>
        <taxon>Setaria</taxon>
    </lineage>
</organism>
<evidence type="ECO:0000313" key="2">
    <source>
        <dbReference type="Proteomes" id="UP000887581"/>
    </source>
</evidence>
<feature type="region of interest" description="Disordered" evidence="1">
    <location>
        <begin position="549"/>
        <end position="570"/>
    </location>
</feature>
<protein>
    <submittedName>
        <fullName evidence="3">IgGFc-binding protein N-terminal domain-containing protein</fullName>
    </submittedName>
</protein>
<keyword evidence="2" id="KW-1185">Reference proteome</keyword>
<dbReference type="AlphaFoldDB" id="A0A915PHC7"/>
<dbReference type="Proteomes" id="UP000887581">
    <property type="component" value="Unplaced"/>
</dbReference>
<evidence type="ECO:0000256" key="1">
    <source>
        <dbReference type="SAM" id="MobiDB-lite"/>
    </source>
</evidence>
<accession>A0A915PHC7</accession>
<name>A0A915PHC7_9BILA</name>
<proteinExistence type="predicted"/>
<dbReference type="WBParaSite" id="sdigi.contig1118.g10197.t1">
    <property type="protein sequence ID" value="sdigi.contig1118.g10197.t1"/>
    <property type="gene ID" value="sdigi.contig1118.g10197"/>
</dbReference>
<feature type="compositionally biased region" description="Low complexity" evidence="1">
    <location>
        <begin position="554"/>
        <end position="563"/>
    </location>
</feature>
<evidence type="ECO:0000313" key="3">
    <source>
        <dbReference type="WBParaSite" id="sdigi.contig1118.g10197.t1"/>
    </source>
</evidence>
<sequence>MGIYEVPRQRNTILLDGKKFDTEYVRYFENPFRYIVISKMKTENLKPGIHCLESEGRYLLFIYGGSKMIYGYVAAFNAYPAEKFKWITENDPSSYRPSLFDVSFVTVFPWMTINHNTKYSATHLTLDIINPHPYMVAFVKINYYNETGGNLVEETYNIAPYIHHKIKISGKMMTSLQATYSDTIYKSNHDTRITITSTIPVSVTQNCFFDNNIGDSFAVLPLTMAGRKYSFSLPKSMANDSHAVIYFLPTTNTTKISIVARTDAQERFHEIEAKAEPNSSIFAYYGSDKKLSINLWGDNPFQVIIAMQKLLINSTASDINSRVDFGCTMAVPVMDNVCSLRKPESLYDLHYLLISQHQNYSGFFTMEPSDRSCPEYSAEIFPQEPFSKKQQLMFQPANKHHYFQLPGITFGYISTILCRYDLIQIYTFGGSNMEGSYIDFIPSVAQYVTGRSYFVARHYQNWILIFMDRYAKDDIEMDGIFIAQQYINEMPSPYGSGYFALQEVYSTTRIHYVQSTGRYIVHVLSDTLENGFYQYFVTLNGQMNVMEETESEASTEVTTEESSLPMDVQEPSTEKVVYKSSVKPRTIQIINDDAVDHHLQPVADGM</sequence>
<reference evidence="3" key="1">
    <citation type="submission" date="2022-11" db="UniProtKB">
        <authorList>
            <consortium name="WormBaseParasite"/>
        </authorList>
    </citation>
    <scope>IDENTIFICATION</scope>
</reference>